<evidence type="ECO:0000313" key="7">
    <source>
        <dbReference type="EMBL" id="QAV53748.1"/>
    </source>
</evidence>
<accession>A0A6B7ES98</accession>
<evidence type="ECO:0000256" key="2">
    <source>
        <dbReference type="ARBA" id="ARBA00022676"/>
    </source>
</evidence>
<comment type="similarity">
    <text evidence="1 5">Belongs to the UDP-glycosyltransferase family.</text>
</comment>
<evidence type="ECO:0000256" key="4">
    <source>
        <dbReference type="ARBA" id="ARBA00051296"/>
    </source>
</evidence>
<dbReference type="AlphaFoldDB" id="A0A6B7ES98"/>
<dbReference type="GO" id="GO:0120514">
    <property type="term" value="F:2-hydroxyflavanone C-glucosyltransferase activity"/>
    <property type="evidence" value="ECO:0007669"/>
    <property type="project" value="UniProtKB-EC"/>
</dbReference>
<dbReference type="Gene3D" id="3.40.50.2000">
    <property type="entry name" value="Glycogen Phosphorylase B"/>
    <property type="match status" value="2"/>
</dbReference>
<dbReference type="EMBL" id="MH197423">
    <property type="protein sequence ID" value="QAV53748.1"/>
    <property type="molecule type" value="mRNA"/>
</dbReference>
<dbReference type="InterPro" id="IPR002213">
    <property type="entry name" value="UDP_glucos_trans"/>
</dbReference>
<evidence type="ECO:0000256" key="5">
    <source>
        <dbReference type="RuleBase" id="RU003718"/>
    </source>
</evidence>
<reference evidence="7" key="1">
    <citation type="submission" date="2018-03" db="EMBL/GenBank/DDBJ databases">
        <title>Identification of two glycosyltransferase involved accumulation of rutin in Fagopyrum tataricum.</title>
        <authorList>
            <person name="Yin Q."/>
        </authorList>
    </citation>
    <scope>NUCLEOTIDE SEQUENCE</scope>
</reference>
<keyword evidence="2 5" id="KW-0328">Glycosyltransferase</keyword>
<dbReference type="GO" id="GO:0080044">
    <property type="term" value="F:quercetin 7-O-glucosyltransferase activity"/>
    <property type="evidence" value="ECO:0007669"/>
    <property type="project" value="TreeGrafter"/>
</dbReference>
<dbReference type="SUPFAM" id="SSF53756">
    <property type="entry name" value="UDP-Glycosyltransferase/glycogen phosphorylase"/>
    <property type="match status" value="1"/>
</dbReference>
<dbReference type="CDD" id="cd03784">
    <property type="entry name" value="GT1_Gtf-like"/>
    <property type="match status" value="1"/>
</dbReference>
<comment type="catalytic activity">
    <reaction evidence="4">
        <text>a 3'-hydro-2'-hydroxy-beta-oxodihydrochalcone + UDP-alpha-D-glucose = a 3'-(beta-D-glucopyranosyl)-2'-hydroxy-beta-oxodihydrochalcone + UDP + H(+)</text>
        <dbReference type="Rhea" id="RHEA:51504"/>
        <dbReference type="ChEBI" id="CHEBI:15378"/>
        <dbReference type="ChEBI" id="CHEBI:58223"/>
        <dbReference type="ChEBI" id="CHEBI:58885"/>
        <dbReference type="ChEBI" id="CHEBI:142482"/>
        <dbReference type="ChEBI" id="CHEBI:142483"/>
        <dbReference type="EC" id="2.4.1.360"/>
    </reaction>
    <physiologicalReaction direction="left-to-right" evidence="4">
        <dbReference type="Rhea" id="RHEA:51505"/>
    </physiologicalReaction>
</comment>
<organism evidence="7">
    <name type="scientific">Fagopyrum tataricum</name>
    <name type="common">Tartarian buckwheat</name>
    <name type="synonym">Polygonum tataricum</name>
    <dbReference type="NCBI Taxonomy" id="62330"/>
    <lineage>
        <taxon>Eukaryota</taxon>
        <taxon>Viridiplantae</taxon>
        <taxon>Streptophyta</taxon>
        <taxon>Embryophyta</taxon>
        <taxon>Tracheophyta</taxon>
        <taxon>Spermatophyta</taxon>
        <taxon>Magnoliopsida</taxon>
        <taxon>eudicotyledons</taxon>
        <taxon>Gunneridae</taxon>
        <taxon>Pentapetalae</taxon>
        <taxon>Caryophyllales</taxon>
        <taxon>Polygonaceae</taxon>
        <taxon>Polygonoideae</taxon>
        <taxon>Fagopyreae</taxon>
        <taxon>Fagopyrum</taxon>
    </lineage>
</organism>
<dbReference type="PROSITE" id="PS00375">
    <property type="entry name" value="UDPGT"/>
    <property type="match status" value="1"/>
</dbReference>
<evidence type="ECO:0000256" key="6">
    <source>
        <dbReference type="RuleBase" id="RU362057"/>
    </source>
</evidence>
<evidence type="ECO:0000256" key="3">
    <source>
        <dbReference type="ARBA" id="ARBA00022679"/>
    </source>
</evidence>
<dbReference type="InterPro" id="IPR035595">
    <property type="entry name" value="UDP_glycos_trans_CS"/>
</dbReference>
<dbReference type="FunFam" id="3.40.50.2000:FF:000060">
    <property type="entry name" value="Glycosyltransferase"/>
    <property type="match status" value="1"/>
</dbReference>
<protein>
    <recommendedName>
        <fullName evidence="6">Glycosyltransferase</fullName>
        <ecNumber evidence="6">2.4.1.-</ecNumber>
    </recommendedName>
</protein>
<name>A0A6B7ES98_FAGTA</name>
<dbReference type="FunFam" id="3.40.50.2000:FF:000065">
    <property type="entry name" value="Glycosyltransferase"/>
    <property type="match status" value="1"/>
</dbReference>
<sequence length="486" mass="53211">MNENNPMTKRHAVCIPYPAQGHVTPMLKLAKLLNANHNFHISFVNTHHNHRRLLRSHGPNGVSGLPSFRFHSISDGLPAADNPDATQDIPALCNSINQKGSTAFRDLLSNLDFAGDAPPVSCVVADAGMAFAVEVAEELGLPVARFWTASACGLLGYAQHECLIQMGIIPLPDSSCLTNGYLDKVVEGIPSMEGITLKHLPSFIRTTDINDFMLNFIPHRVRTISTSNCPLILNTFEALDDPTLQTLVATNITKTPVFPIGPLSLHLTKTPVHPKIRSNLLPEDPCCLPWLDTKPPGSVIYVNFGSVTVLTPNQVTEFAWGLVNSMQSFLWVIRPGLVGPGEPGSTALTIQELVDGAQGRGMLMSWCDQEKVLAHSSVGGFLTHCGWNSTIEALSHGVPMVCWPFFAEQMTNCWFCCEKWGVGAEIGELRIEEVERVVRMVMEGDKGKEMKRKTGEWKKLAEDATMNPNGSSYLNFNKLVNHLIGA</sequence>
<dbReference type="GO" id="GO:0080043">
    <property type="term" value="F:quercetin 3-O-glucosyltransferase activity"/>
    <property type="evidence" value="ECO:0007669"/>
    <property type="project" value="TreeGrafter"/>
</dbReference>
<dbReference type="EC" id="2.4.1.-" evidence="6"/>
<dbReference type="PANTHER" id="PTHR11926">
    <property type="entry name" value="GLUCOSYL/GLUCURONOSYL TRANSFERASES"/>
    <property type="match status" value="1"/>
</dbReference>
<keyword evidence="3 5" id="KW-0808">Transferase</keyword>
<evidence type="ECO:0000256" key="1">
    <source>
        <dbReference type="ARBA" id="ARBA00009995"/>
    </source>
</evidence>
<dbReference type="PANTHER" id="PTHR11926:SF774">
    <property type="entry name" value="UDP-GLYCOSYLTRANSFERASE 85A1-RELATED"/>
    <property type="match status" value="1"/>
</dbReference>
<proteinExistence type="evidence at transcript level"/>
<dbReference type="Pfam" id="PF00201">
    <property type="entry name" value="UDPGT"/>
    <property type="match status" value="1"/>
</dbReference>